<comment type="caution">
    <text evidence="2">The sequence shown here is derived from an EMBL/GenBank/DDBJ whole genome shotgun (WGS) entry which is preliminary data.</text>
</comment>
<dbReference type="EMBL" id="JAOWKX010000007">
    <property type="protein sequence ID" value="MCV2885896.1"/>
    <property type="molecule type" value="Genomic_DNA"/>
</dbReference>
<evidence type="ECO:0000313" key="2">
    <source>
        <dbReference type="EMBL" id="MCV2885896.1"/>
    </source>
</evidence>
<organism evidence="2 3">
    <name type="scientific">Fluctibacter corallii</name>
    <dbReference type="NCBI Taxonomy" id="2984329"/>
    <lineage>
        <taxon>Bacteria</taxon>
        <taxon>Pseudomonadati</taxon>
        <taxon>Pseudomonadota</taxon>
        <taxon>Gammaproteobacteria</taxon>
        <taxon>Alteromonadales</taxon>
        <taxon>Alteromonadaceae</taxon>
        <taxon>Fluctibacter</taxon>
    </lineage>
</organism>
<name>A0ABT3AB46_9ALTE</name>
<keyword evidence="1" id="KW-0732">Signal</keyword>
<reference evidence="2 3" key="1">
    <citation type="submission" date="2022-10" db="EMBL/GenBank/DDBJ databases">
        <title>Aestuariibacter sp. AA17 isolated from Montipora capitata coral fragment.</title>
        <authorList>
            <person name="Emsley S.A."/>
            <person name="Pfannmuller K.M."/>
            <person name="Loughran R.M."/>
            <person name="Shlafstein M."/>
            <person name="Papke E."/>
            <person name="Saw J.H."/>
            <person name="Ushijima B."/>
            <person name="Videau P."/>
        </authorList>
    </citation>
    <scope>NUCLEOTIDE SEQUENCE [LARGE SCALE GENOMIC DNA]</scope>
    <source>
        <strain evidence="2 3">AA17</strain>
    </source>
</reference>
<evidence type="ECO:0008006" key="4">
    <source>
        <dbReference type="Google" id="ProtNLM"/>
    </source>
</evidence>
<gene>
    <name evidence="2" type="ORF">OE749_14450</name>
</gene>
<evidence type="ECO:0000256" key="1">
    <source>
        <dbReference type="SAM" id="SignalP"/>
    </source>
</evidence>
<feature type="chain" id="PRO_5046663697" description="DUF4402 domain-containing protein" evidence="1">
    <location>
        <begin position="26"/>
        <end position="206"/>
    </location>
</feature>
<dbReference type="Proteomes" id="UP001652504">
    <property type="component" value="Unassembled WGS sequence"/>
</dbReference>
<protein>
    <recommendedName>
        <fullName evidence="4">DUF4402 domain-containing protein</fullName>
    </recommendedName>
</protein>
<dbReference type="RefSeq" id="WP_263713173.1">
    <property type="nucleotide sequence ID" value="NZ_JAOWKX010000007.1"/>
</dbReference>
<evidence type="ECO:0000313" key="3">
    <source>
        <dbReference type="Proteomes" id="UP001652504"/>
    </source>
</evidence>
<feature type="signal peptide" evidence="1">
    <location>
        <begin position="1"/>
        <end position="25"/>
    </location>
</feature>
<proteinExistence type="predicted"/>
<keyword evidence="3" id="KW-1185">Reference proteome</keyword>
<accession>A0ABT3AB46</accession>
<sequence length="206" mass="20374">MLRNNLKLAGVSAIVLGALATSANAETLTVPATVAVDNSINFTLTGSLDFGIVRATVDNTAGNCVGITLPANPASALNSTLGTAAAAACTGAGTAVLQNVGGTPARPSLQVAGLAPFTALTLTLPAAPVDLVLNPAPTGAPVLRLFDFTAYQTSGTPAAVTTTVTADASGAIAFNVGATLTTDPGTPTLTYENTTYTGDFDVTVTY</sequence>